<feature type="chain" id="PRO_5045577782" description="Amino acid ABC transporter substrate-binding protein" evidence="1">
    <location>
        <begin position="39"/>
        <end position="316"/>
    </location>
</feature>
<gene>
    <name evidence="2" type="ORF">ABH943_005776</name>
</gene>
<keyword evidence="1" id="KW-0732">Signal</keyword>
<organism evidence="2 3">
    <name type="scientific">Caballeronia udeis</name>
    <dbReference type="NCBI Taxonomy" id="1232866"/>
    <lineage>
        <taxon>Bacteria</taxon>
        <taxon>Pseudomonadati</taxon>
        <taxon>Pseudomonadota</taxon>
        <taxon>Betaproteobacteria</taxon>
        <taxon>Burkholderiales</taxon>
        <taxon>Burkholderiaceae</taxon>
        <taxon>Caballeronia</taxon>
    </lineage>
</organism>
<comment type="caution">
    <text evidence="2">The sequence shown here is derived from an EMBL/GenBank/DDBJ whole genome shotgun (WGS) entry which is preliminary data.</text>
</comment>
<proteinExistence type="predicted"/>
<reference evidence="2 3" key="1">
    <citation type="submission" date="2024-11" db="EMBL/GenBank/DDBJ databases">
        <title>Using genomics to understand microbial adaptation to soil warming.</title>
        <authorList>
            <person name="Deangelis K.M. PhD."/>
        </authorList>
    </citation>
    <scope>NUCLEOTIDE SEQUENCE [LARGE SCALE GENOMIC DNA]</scope>
    <source>
        <strain evidence="2 3">GAS97</strain>
    </source>
</reference>
<dbReference type="EMBL" id="JBIYDN010000021">
    <property type="protein sequence ID" value="MFK4445744.1"/>
    <property type="molecule type" value="Genomic_DNA"/>
</dbReference>
<dbReference type="Gene3D" id="3.40.190.10">
    <property type="entry name" value="Periplasmic binding protein-like II"/>
    <property type="match status" value="2"/>
</dbReference>
<name>A0ABW8MPW7_9BURK</name>
<sequence length="316" mass="35564">MRRHMRSDWTAGVRALAGAALLASVASLSMTGIATAQASDPKDAAMHIRLLRVADEVVRERRWDFLIAALDHTIPAYGPYVIDAYSEPMSTQREIEEVISGRLINVIASDPGHPDLNAQTIPIAIPIDKGLLGYRVALIRRDNQARINEVNDIQGLRLLSVGQGQDWGDVPVYRFNGIPLVTSSHYNLLFPMLARRRFDLFPRGVLEITPELISFHAQYPDMAIETHLLIRYSYAQFFYVNKSYPMLAQRIRDGLEAMRKDGSFDALFQKNFAQAVAGLHLERRVLIELKNPFLPPWVPVGRKELWLDPVTVGNPG</sequence>
<evidence type="ECO:0000313" key="2">
    <source>
        <dbReference type="EMBL" id="MFK4445744.1"/>
    </source>
</evidence>
<evidence type="ECO:0000313" key="3">
    <source>
        <dbReference type="Proteomes" id="UP001620514"/>
    </source>
</evidence>
<dbReference type="Proteomes" id="UP001620514">
    <property type="component" value="Unassembled WGS sequence"/>
</dbReference>
<evidence type="ECO:0008006" key="4">
    <source>
        <dbReference type="Google" id="ProtNLM"/>
    </source>
</evidence>
<keyword evidence="3" id="KW-1185">Reference proteome</keyword>
<feature type="signal peptide" evidence="1">
    <location>
        <begin position="1"/>
        <end position="38"/>
    </location>
</feature>
<evidence type="ECO:0000256" key="1">
    <source>
        <dbReference type="SAM" id="SignalP"/>
    </source>
</evidence>
<protein>
    <recommendedName>
        <fullName evidence="4">Amino acid ABC transporter substrate-binding protein</fullName>
    </recommendedName>
</protein>
<dbReference type="SUPFAM" id="SSF53850">
    <property type="entry name" value="Periplasmic binding protein-like II"/>
    <property type="match status" value="1"/>
</dbReference>
<accession>A0ABW8MPW7</accession>